<feature type="transmembrane region" description="Helical" evidence="1">
    <location>
        <begin position="106"/>
        <end position="128"/>
    </location>
</feature>
<dbReference type="Proteomes" id="UP001623592">
    <property type="component" value="Unassembled WGS sequence"/>
</dbReference>
<feature type="transmembrane region" description="Helical" evidence="1">
    <location>
        <begin position="67"/>
        <end position="86"/>
    </location>
</feature>
<protein>
    <submittedName>
        <fullName evidence="3">CPBP family intramembrane glutamic endopeptidase</fullName>
        <ecNumber evidence="3">3.4.-.-</ecNumber>
    </submittedName>
</protein>
<dbReference type="RefSeq" id="WP_406787506.1">
    <property type="nucleotide sequence ID" value="NZ_JBJIAA010000008.1"/>
</dbReference>
<sequence>MKKYIIGLVVPILWEVLFLMSCIFLPERYFVYTNFLFYFGIIVYFVLRRNFSLKELKVNLTAGKKFWVPVGVTFLFLVLAFVVSYLPKMVFHNLDSGMINLEKNTWIKLIAFAISTIIFPCLAEELFYRKAMINFESKKVLFLSTIVSLLLFALEHSLTPYGILQAMIWGIPFSIAYIKTKNIYIPMTAHFISDFIGNFPSVVITIIHFLH</sequence>
<gene>
    <name evidence="3" type="ORF">ACJDT4_10450</name>
</gene>
<dbReference type="GO" id="GO:0016787">
    <property type="term" value="F:hydrolase activity"/>
    <property type="evidence" value="ECO:0007669"/>
    <property type="project" value="UniProtKB-KW"/>
</dbReference>
<dbReference type="EC" id="3.4.-.-" evidence="3"/>
<evidence type="ECO:0000313" key="3">
    <source>
        <dbReference type="EMBL" id="MFL0250841.1"/>
    </source>
</evidence>
<feature type="transmembrane region" description="Helical" evidence="1">
    <location>
        <begin position="162"/>
        <end position="179"/>
    </location>
</feature>
<keyword evidence="1" id="KW-0472">Membrane</keyword>
<dbReference type="EMBL" id="JBJIAA010000008">
    <property type="protein sequence ID" value="MFL0250841.1"/>
    <property type="molecule type" value="Genomic_DNA"/>
</dbReference>
<keyword evidence="4" id="KW-1185">Reference proteome</keyword>
<reference evidence="3 4" key="1">
    <citation type="submission" date="2024-11" db="EMBL/GenBank/DDBJ databases">
        <authorList>
            <person name="Heng Y.C."/>
            <person name="Lim A.C.H."/>
            <person name="Lee J.K.Y."/>
            <person name="Kittelmann S."/>
        </authorList>
    </citation>
    <scope>NUCLEOTIDE SEQUENCE [LARGE SCALE GENOMIC DNA]</scope>
    <source>
        <strain evidence="3 4">WILCCON 0114</strain>
    </source>
</reference>
<keyword evidence="3" id="KW-0378">Hydrolase</keyword>
<dbReference type="Pfam" id="PF02517">
    <property type="entry name" value="Rce1-like"/>
    <property type="match status" value="1"/>
</dbReference>
<evidence type="ECO:0000256" key="1">
    <source>
        <dbReference type="SAM" id="Phobius"/>
    </source>
</evidence>
<dbReference type="InterPro" id="IPR003675">
    <property type="entry name" value="Rce1/LyrA-like_dom"/>
</dbReference>
<comment type="caution">
    <text evidence="3">The sequence shown here is derived from an EMBL/GenBank/DDBJ whole genome shotgun (WGS) entry which is preliminary data.</text>
</comment>
<feature type="domain" description="CAAX prenyl protease 2/Lysostaphin resistance protein A-like" evidence="2">
    <location>
        <begin position="108"/>
        <end position="196"/>
    </location>
</feature>
<name>A0ABW8TF40_9CLOT</name>
<proteinExistence type="predicted"/>
<keyword evidence="1" id="KW-0812">Transmembrane</keyword>
<evidence type="ECO:0000313" key="4">
    <source>
        <dbReference type="Proteomes" id="UP001623592"/>
    </source>
</evidence>
<accession>A0ABW8TF40</accession>
<keyword evidence="1" id="KW-1133">Transmembrane helix</keyword>
<feature type="transmembrane region" description="Helical" evidence="1">
    <location>
        <begin position="191"/>
        <end position="210"/>
    </location>
</feature>
<organism evidence="3 4">
    <name type="scientific">Clostridium neuense</name>
    <dbReference type="NCBI Taxonomy" id="1728934"/>
    <lineage>
        <taxon>Bacteria</taxon>
        <taxon>Bacillati</taxon>
        <taxon>Bacillota</taxon>
        <taxon>Clostridia</taxon>
        <taxon>Eubacteriales</taxon>
        <taxon>Clostridiaceae</taxon>
        <taxon>Clostridium</taxon>
    </lineage>
</organism>
<feature type="transmembrane region" description="Helical" evidence="1">
    <location>
        <begin position="5"/>
        <end position="23"/>
    </location>
</feature>
<feature type="transmembrane region" description="Helical" evidence="1">
    <location>
        <begin position="29"/>
        <end position="47"/>
    </location>
</feature>
<evidence type="ECO:0000259" key="2">
    <source>
        <dbReference type="Pfam" id="PF02517"/>
    </source>
</evidence>
<feature type="transmembrane region" description="Helical" evidence="1">
    <location>
        <begin position="140"/>
        <end position="156"/>
    </location>
</feature>